<dbReference type="InterPro" id="IPR001594">
    <property type="entry name" value="Palmitoyltrfase_DHHC"/>
</dbReference>
<keyword evidence="5 7" id="KW-0472">Membrane</keyword>
<name>E1Z6H1_CHLVA</name>
<feature type="region of interest" description="Disordered" evidence="6">
    <location>
        <begin position="1"/>
        <end position="62"/>
    </location>
</feature>
<dbReference type="Gene3D" id="3.40.50.1110">
    <property type="entry name" value="SGNH hydrolase"/>
    <property type="match status" value="1"/>
</dbReference>
<feature type="compositionally biased region" description="Basic and acidic residues" evidence="6">
    <location>
        <begin position="1143"/>
        <end position="1158"/>
    </location>
</feature>
<keyword evidence="3 7" id="KW-0812">Transmembrane</keyword>
<dbReference type="InterPro" id="IPR036514">
    <property type="entry name" value="SGNH_hydro_sf"/>
</dbReference>
<dbReference type="GO" id="GO:0016409">
    <property type="term" value="F:palmitoyltransferase activity"/>
    <property type="evidence" value="ECO:0007669"/>
    <property type="project" value="InterPro"/>
</dbReference>
<feature type="region of interest" description="Disordered" evidence="6">
    <location>
        <begin position="1124"/>
        <end position="1164"/>
    </location>
</feature>
<evidence type="ECO:0000256" key="6">
    <source>
        <dbReference type="SAM" id="MobiDB-lite"/>
    </source>
</evidence>
<feature type="compositionally biased region" description="Pro residues" evidence="6">
    <location>
        <begin position="650"/>
        <end position="659"/>
    </location>
</feature>
<dbReference type="eggNOG" id="KOG0509">
    <property type="taxonomic scope" value="Eukaryota"/>
</dbReference>
<evidence type="ECO:0000256" key="7">
    <source>
        <dbReference type="SAM" id="Phobius"/>
    </source>
</evidence>
<feature type="compositionally biased region" description="Low complexity" evidence="6">
    <location>
        <begin position="547"/>
        <end position="557"/>
    </location>
</feature>
<dbReference type="EMBL" id="GL433837">
    <property type="protein sequence ID" value="EFN58648.1"/>
    <property type="molecule type" value="Genomic_DNA"/>
</dbReference>
<organism evidence="10">
    <name type="scientific">Chlorella variabilis</name>
    <name type="common">Green alga</name>
    <dbReference type="NCBI Taxonomy" id="554065"/>
    <lineage>
        <taxon>Eukaryota</taxon>
        <taxon>Viridiplantae</taxon>
        <taxon>Chlorophyta</taxon>
        <taxon>core chlorophytes</taxon>
        <taxon>Trebouxiophyceae</taxon>
        <taxon>Chlorellales</taxon>
        <taxon>Chlorellaceae</taxon>
        <taxon>Chlorella clade</taxon>
        <taxon>Chlorella</taxon>
    </lineage>
</organism>
<keyword evidence="10" id="KW-1185">Reference proteome</keyword>
<evidence type="ECO:0000256" key="5">
    <source>
        <dbReference type="ARBA" id="ARBA00023136"/>
    </source>
</evidence>
<feature type="domain" description="Palmitoyltransferase DHHC" evidence="8">
    <location>
        <begin position="368"/>
        <end position="481"/>
    </location>
</feature>
<accession>E1Z6H1</accession>
<evidence type="ECO:0000313" key="10">
    <source>
        <dbReference type="Proteomes" id="UP000008141"/>
    </source>
</evidence>
<dbReference type="Proteomes" id="UP000008141">
    <property type="component" value="Unassembled WGS sequence"/>
</dbReference>
<evidence type="ECO:0000256" key="1">
    <source>
        <dbReference type="ARBA" id="ARBA00004141"/>
    </source>
</evidence>
<dbReference type="SUPFAM" id="SSF52266">
    <property type="entry name" value="SGNH hydrolase"/>
    <property type="match status" value="1"/>
</dbReference>
<sequence length="1164" mass="125113">MKPTLPPRPKPKAPRPSGSSGQLREVPSEASGEATDSEIMPAGEAAAPPPPPAPLPPGLAALPPQHAAAMQQAMQALASGQHPELLQQVSTKMGLTPDQLRQTAAAIGSGSDQGIPSEVVQRAMQLQWAMRGGALPPMGPAAASAVPPGMPPGLLGSLAAANGGGGGGMMLPPGASSAPAPSSDVLLLDSEDQQGCFDLYRRAYGRHMDFIFPPVYVAAASLALWTRLLPFWLALLLVPLGFVLGVQLMQPWLTDRPWQCLIFTALSATFAVLHYRSSKVDPGFLEAKGQPAPLAPAQRMMLASQARYGWCCWLNPSWCYTCNIYKPIRSKHCSTCDRRAPRGGRAAAALAPALGWLLPRTTPRNLPCVEEFDHHCPVVGNCVGLANRRAFMGYLLALWGAELLWLQLAARFWRRAVGTQVLHSHSLAGALQVAANIGSLARLWPGTLYASLVVAFIFCGTSFLLARQALCVAGSLTTNELLMRHKYGYLKAADHSYKNPFDEGPASNCVQFWGEARPDWYALYIKRQQYQGAVPEPDDPEQPGPPQGSAGASGEAPWHPPAFSVTSLLRRWELTREVLLASRQAKRERREQWLLQQYGGVRPGSAEQAAAAANGGAGCSHAGCNLSPAFVVEYLGSRYLRRQGAASRTSPPPPPPPPQQKAACHQQAAATAAAAGGTSALPQLPPPPWEPRLRREEVERGLAYYGSGNRLRRVAAKLMAGHPIKAYALGGSVTAGRGASDLSLAYPSRFFQFINATWPHRDHVLVNRGMGATTSGIFAACVRRMVPEDADLVVLEFSLNDVEGLPFASGDRRGHEQLLRGLLRARRPPALLQFHTFRYWHPVPHSRAVEDGLFYEPDTERQLAVFAHYYDIPAVSLRSAAYHVMRAGVKGFQASVHAVMSDGEGPTLNHHIPTANSTEWEALFYSDKPTHGVDLPGKQAWGLVQGAGLQEDFKGAVVASSGFEYRAERPRAATFVRQKWGWTGAAPGAWAELEFDSRQAAGGGEAAAGNATVHPQASYATVYLTYLRSYQRMGLANISCAAGGCRCVPGAIDSTWDVPASLQQMHKFPVTQHERCRIRVQISPQPGGVPSGGHKVTLTGVMVSHFPVRLEAAQMGADIVQIVSEAKSEGGGGGGSAAEEEQREPGKGKRPMERNAHADEEEQE</sequence>
<dbReference type="PROSITE" id="PS50216">
    <property type="entry name" value="DHHC"/>
    <property type="match status" value="2"/>
</dbReference>
<dbReference type="CDD" id="cd00229">
    <property type="entry name" value="SGNH_hydrolase"/>
    <property type="match status" value="1"/>
</dbReference>
<feature type="transmembrane region" description="Helical" evidence="7">
    <location>
        <begin position="448"/>
        <end position="466"/>
    </location>
</feature>
<feature type="region of interest" description="Disordered" evidence="6">
    <location>
        <begin position="642"/>
        <end position="691"/>
    </location>
</feature>
<feature type="compositionally biased region" description="Pro residues" evidence="6">
    <location>
        <begin position="47"/>
        <end position="57"/>
    </location>
</feature>
<evidence type="ECO:0000313" key="9">
    <source>
        <dbReference type="EMBL" id="EFN58648.1"/>
    </source>
</evidence>
<proteinExistence type="inferred from homology"/>
<comment type="subcellular location">
    <subcellularLocation>
        <location evidence="1">Membrane</location>
        <topology evidence="1">Multi-pass membrane protein</topology>
    </subcellularLocation>
</comment>
<reference evidence="9 10" key="1">
    <citation type="journal article" date="2010" name="Plant Cell">
        <title>The Chlorella variabilis NC64A genome reveals adaptation to photosymbiosis, coevolution with viruses, and cryptic sex.</title>
        <authorList>
            <person name="Blanc G."/>
            <person name="Duncan G."/>
            <person name="Agarkova I."/>
            <person name="Borodovsky M."/>
            <person name="Gurnon J."/>
            <person name="Kuo A."/>
            <person name="Lindquist E."/>
            <person name="Lucas S."/>
            <person name="Pangilinan J."/>
            <person name="Polle J."/>
            <person name="Salamov A."/>
            <person name="Terry A."/>
            <person name="Yamada T."/>
            <person name="Dunigan D.D."/>
            <person name="Grigoriev I.V."/>
            <person name="Claverie J.M."/>
            <person name="Van Etten J.L."/>
        </authorList>
    </citation>
    <scope>NUCLEOTIDE SEQUENCE [LARGE SCALE GENOMIC DNA]</scope>
    <source>
        <strain evidence="9 10">NC64A</strain>
    </source>
</reference>
<evidence type="ECO:0000256" key="2">
    <source>
        <dbReference type="ARBA" id="ARBA00008574"/>
    </source>
</evidence>
<dbReference type="GeneID" id="17357916"/>
<keyword evidence="4 7" id="KW-1133">Transmembrane helix</keyword>
<dbReference type="Pfam" id="PF01529">
    <property type="entry name" value="DHHC"/>
    <property type="match status" value="1"/>
</dbReference>
<evidence type="ECO:0000256" key="3">
    <source>
        <dbReference type="ARBA" id="ARBA00022692"/>
    </source>
</evidence>
<comment type="similarity">
    <text evidence="2">Belongs to the DHHC palmitoyltransferase family.</text>
</comment>
<dbReference type="InParanoid" id="E1Z6H1"/>
<gene>
    <name evidence="9" type="ORF">CHLNCDRAFT_140901</name>
</gene>
<evidence type="ECO:0000256" key="4">
    <source>
        <dbReference type="ARBA" id="ARBA00022989"/>
    </source>
</evidence>
<protein>
    <recommendedName>
        <fullName evidence="8">Palmitoyltransferase DHHC domain-containing protein</fullName>
    </recommendedName>
</protein>
<dbReference type="GO" id="GO:0016020">
    <property type="term" value="C:membrane"/>
    <property type="evidence" value="ECO:0007669"/>
    <property type="project" value="UniProtKB-SubCell"/>
</dbReference>
<feature type="transmembrane region" description="Helical" evidence="7">
    <location>
        <begin position="231"/>
        <end position="248"/>
    </location>
</feature>
<feature type="compositionally biased region" description="Low complexity" evidence="6">
    <location>
        <begin position="660"/>
        <end position="682"/>
    </location>
</feature>
<dbReference type="RefSeq" id="XP_005850750.1">
    <property type="nucleotide sequence ID" value="XM_005850688.1"/>
</dbReference>
<dbReference type="PANTHER" id="PTHR34407">
    <property type="entry name" value="EXPRESSED PROTEIN"/>
    <property type="match status" value="1"/>
</dbReference>
<dbReference type="AlphaFoldDB" id="E1Z6H1"/>
<dbReference type="OrthoDB" id="331948at2759"/>
<evidence type="ECO:0000259" key="8">
    <source>
        <dbReference type="Pfam" id="PF01529"/>
    </source>
</evidence>
<dbReference type="PANTHER" id="PTHR34407:SF1">
    <property type="entry name" value="SGNH HYDROLASE-TYPE ESTERASE DOMAIN-CONTAINING PROTEIN"/>
    <property type="match status" value="1"/>
</dbReference>
<feature type="region of interest" description="Disordered" evidence="6">
    <location>
        <begin position="532"/>
        <end position="558"/>
    </location>
</feature>
<dbReference type="KEGG" id="cvr:CHLNCDRAFT_140901"/>